<protein>
    <recommendedName>
        <fullName evidence="2">HAT C-terminal dimerisation domain-containing protein</fullName>
    </recommendedName>
</protein>
<organism evidence="3 4">
    <name type="scientific">Rhododendron simsii</name>
    <name type="common">Sims's rhododendron</name>
    <dbReference type="NCBI Taxonomy" id="118357"/>
    <lineage>
        <taxon>Eukaryota</taxon>
        <taxon>Viridiplantae</taxon>
        <taxon>Streptophyta</taxon>
        <taxon>Embryophyta</taxon>
        <taxon>Tracheophyta</taxon>
        <taxon>Spermatophyta</taxon>
        <taxon>Magnoliopsida</taxon>
        <taxon>eudicotyledons</taxon>
        <taxon>Gunneridae</taxon>
        <taxon>Pentapetalae</taxon>
        <taxon>asterids</taxon>
        <taxon>Ericales</taxon>
        <taxon>Ericaceae</taxon>
        <taxon>Ericoideae</taxon>
        <taxon>Rhodoreae</taxon>
        <taxon>Rhododendron</taxon>
    </lineage>
</organism>
<comment type="caution">
    <text evidence="3">The sequence shown here is derived from an EMBL/GenBank/DDBJ whole genome shotgun (WGS) entry which is preliminary data.</text>
</comment>
<dbReference type="SUPFAM" id="SSF53098">
    <property type="entry name" value="Ribonuclease H-like"/>
    <property type="match status" value="1"/>
</dbReference>
<dbReference type="Gene3D" id="3.30.559.10">
    <property type="entry name" value="Chloramphenicol acetyltransferase-like domain"/>
    <property type="match status" value="1"/>
</dbReference>
<evidence type="ECO:0000256" key="1">
    <source>
        <dbReference type="SAM" id="Phobius"/>
    </source>
</evidence>
<dbReference type="OrthoDB" id="1862401at2759"/>
<evidence type="ECO:0000259" key="2">
    <source>
        <dbReference type="Pfam" id="PF05699"/>
    </source>
</evidence>
<dbReference type="Pfam" id="PF02458">
    <property type="entry name" value="Transferase"/>
    <property type="match status" value="1"/>
</dbReference>
<dbReference type="InterPro" id="IPR012337">
    <property type="entry name" value="RNaseH-like_sf"/>
</dbReference>
<dbReference type="Pfam" id="PF05699">
    <property type="entry name" value="Dimer_Tnp_hAT"/>
    <property type="match status" value="1"/>
</dbReference>
<evidence type="ECO:0000313" key="4">
    <source>
        <dbReference type="Proteomes" id="UP000626092"/>
    </source>
</evidence>
<evidence type="ECO:0000313" key="3">
    <source>
        <dbReference type="EMBL" id="KAF7130256.1"/>
    </source>
</evidence>
<reference evidence="3" key="1">
    <citation type="submission" date="2019-11" db="EMBL/GenBank/DDBJ databases">
        <authorList>
            <person name="Liu Y."/>
            <person name="Hou J."/>
            <person name="Li T.-Q."/>
            <person name="Guan C.-H."/>
            <person name="Wu X."/>
            <person name="Wu H.-Z."/>
            <person name="Ling F."/>
            <person name="Zhang R."/>
            <person name="Shi X.-G."/>
            <person name="Ren J.-P."/>
            <person name="Chen E.-F."/>
            <person name="Sun J.-M."/>
        </authorList>
    </citation>
    <scope>NUCLEOTIDE SEQUENCE</scope>
    <source>
        <strain evidence="3">Adult_tree_wgs_1</strain>
        <tissue evidence="3">Leaves</tissue>
    </source>
</reference>
<keyword evidence="1" id="KW-0812">Transmembrane</keyword>
<dbReference type="GO" id="GO:0046983">
    <property type="term" value="F:protein dimerization activity"/>
    <property type="evidence" value="ECO:0007669"/>
    <property type="project" value="InterPro"/>
</dbReference>
<dbReference type="AlphaFoldDB" id="A0A834GBF4"/>
<feature type="domain" description="HAT C-terminal dimerisation" evidence="2">
    <location>
        <begin position="166"/>
        <end position="225"/>
    </location>
</feature>
<gene>
    <name evidence="3" type="ORF">RHSIM_Rhsim10G0050500</name>
</gene>
<feature type="transmembrane region" description="Helical" evidence="1">
    <location>
        <begin position="249"/>
        <end position="270"/>
    </location>
</feature>
<sequence>MATMAPRSAPSPTAPIHQCQSDLKLDDEGFLSIAGSPRLENYNTDFGWGRPKKVELVSIAKSRAVTLSNSRDGNGGIEIGVVLKKHETEAFASLFASGLRVSAGLFSWVLTGVLGLTVCEAATVVDTFLAGCFGVGWRCCIWVGYGVWRGNCVVVRRWDAEAVLDRVNSGKYPTLARMARDILAVPATTVASEAAFSVGGRVIDESRASLLPDIVEALMTTNDWIESRKKIIDEASVLQGLKMGSNHMLLTLILLMIVAGGVVEGSTFVFE</sequence>
<dbReference type="Proteomes" id="UP000626092">
    <property type="component" value="Unassembled WGS sequence"/>
</dbReference>
<accession>A0A834GBF4</accession>
<keyword evidence="1" id="KW-0472">Membrane</keyword>
<dbReference type="PANTHER" id="PTHR23272">
    <property type="entry name" value="BED FINGER-RELATED"/>
    <property type="match status" value="1"/>
</dbReference>
<dbReference type="InterPro" id="IPR008906">
    <property type="entry name" value="HATC_C_dom"/>
</dbReference>
<keyword evidence="4" id="KW-1185">Reference proteome</keyword>
<proteinExistence type="predicted"/>
<dbReference type="InterPro" id="IPR023213">
    <property type="entry name" value="CAT-like_dom_sf"/>
</dbReference>
<dbReference type="PANTHER" id="PTHR23272:SF187">
    <property type="entry name" value="AC9 TRANSPOSASE-RELATED"/>
    <property type="match status" value="1"/>
</dbReference>
<name>A0A834GBF4_RHOSS</name>
<dbReference type="EMBL" id="WJXA01000010">
    <property type="protein sequence ID" value="KAF7130256.1"/>
    <property type="molecule type" value="Genomic_DNA"/>
</dbReference>
<keyword evidence="1" id="KW-1133">Transmembrane helix</keyword>